<comment type="caution">
    <text evidence="3">The sequence shown here is derived from an EMBL/GenBank/DDBJ whole genome shotgun (WGS) entry which is preliminary data.</text>
</comment>
<proteinExistence type="predicted"/>
<sequence>MRVRLSFDPSIFPLRCWYEIPVDVSQTSFHHTRIQDLISTLIQDFDIKYESERVYLEIDNFELLPVGKIAGLIKENDLLCVRLRESKDFPIIPIKRELSPEELKDKPEISPAKKSPKKTKSSKKSSKVEDEVTIKRKNKRAEESGTPKKSESRKRRKIEETEKSSKKKKEKGIKKVIEKVKNTLKKVKSSGTKSTASKDKESQPKDSSSAPVAHTFNPELSILEPPVEKVNSITHVMNDTPVGNLTSTLNLLTSNPASLTNVLLDGKTPTQARNARKRKKRQLEKLERRLSNRDQAENVDDSNSTTLSTNKEPEFYENPSASLVKNKRKGFLKDMLNLPREHVRFDEPTNSIAAQNIDSNLTQSTPTSQPPHPSMTSVSAEPKPLPSPKIYHSTVELGFDPKQPNRKNRKKQNKTNMENHGVISPPNDQAFQYNAPSAQDTQPIPPASVPAPVHLHQISADQPIMTATPDDGPRNYNLYEPLLNPKTGDLIAYKVLEMTASYTPEISDYKEATVISFDYSTNTITLKLSPNALKVNQGDWDGISTRKFELQPESDDEYVVEGQLPLEEINMDFSLLIEPKKLPKN</sequence>
<evidence type="ECO:0000313" key="4">
    <source>
        <dbReference type="Proteomes" id="UP001479436"/>
    </source>
</evidence>
<feature type="compositionally biased region" description="Polar residues" evidence="1">
    <location>
        <begin position="301"/>
        <end position="310"/>
    </location>
</feature>
<organism evidence="3 4">
    <name type="scientific">Basidiobolus ranarum</name>
    <dbReference type="NCBI Taxonomy" id="34480"/>
    <lineage>
        <taxon>Eukaryota</taxon>
        <taxon>Fungi</taxon>
        <taxon>Fungi incertae sedis</taxon>
        <taxon>Zoopagomycota</taxon>
        <taxon>Entomophthoromycotina</taxon>
        <taxon>Basidiobolomycetes</taxon>
        <taxon>Basidiobolales</taxon>
        <taxon>Basidiobolaceae</taxon>
        <taxon>Basidiobolus</taxon>
    </lineage>
</organism>
<evidence type="ECO:0000313" key="3">
    <source>
        <dbReference type="EMBL" id="KAK9767402.1"/>
    </source>
</evidence>
<feature type="region of interest" description="Disordered" evidence="1">
    <location>
        <begin position="346"/>
        <end position="440"/>
    </location>
</feature>
<keyword evidence="4" id="KW-1185">Reference proteome</keyword>
<evidence type="ECO:0000259" key="2">
    <source>
        <dbReference type="Pfam" id="PF23086"/>
    </source>
</evidence>
<dbReference type="EMBL" id="JASJQH010000080">
    <property type="protein sequence ID" value="KAK9767402.1"/>
    <property type="molecule type" value="Genomic_DNA"/>
</dbReference>
<dbReference type="InterPro" id="IPR024822">
    <property type="entry name" value="Coilin"/>
</dbReference>
<evidence type="ECO:0000256" key="1">
    <source>
        <dbReference type="SAM" id="MobiDB-lite"/>
    </source>
</evidence>
<feature type="compositionally biased region" description="Polar residues" evidence="1">
    <location>
        <begin position="348"/>
        <end position="361"/>
    </location>
</feature>
<name>A0ABR2X0U6_9FUNG</name>
<dbReference type="Proteomes" id="UP001479436">
    <property type="component" value="Unassembled WGS sequence"/>
</dbReference>
<feature type="compositionally biased region" description="Basic residues" evidence="1">
    <location>
        <begin position="114"/>
        <end position="125"/>
    </location>
</feature>
<dbReference type="PANTHER" id="PTHR15197">
    <property type="entry name" value="COILIN P80"/>
    <property type="match status" value="1"/>
</dbReference>
<feature type="compositionally biased region" description="Basic residues" evidence="1">
    <location>
        <begin position="404"/>
        <end position="413"/>
    </location>
</feature>
<reference evidence="3 4" key="1">
    <citation type="submission" date="2023-04" db="EMBL/GenBank/DDBJ databases">
        <title>Genome of Basidiobolus ranarum AG-B5.</title>
        <authorList>
            <person name="Stajich J.E."/>
            <person name="Carter-House D."/>
            <person name="Gryganskyi A."/>
        </authorList>
    </citation>
    <scope>NUCLEOTIDE SEQUENCE [LARGE SCALE GENOMIC DNA]</scope>
    <source>
        <strain evidence="3 4">AG-B5</strain>
    </source>
</reference>
<protein>
    <recommendedName>
        <fullName evidence="2">Coilin tudor domain-containing protein</fullName>
    </recommendedName>
</protein>
<feature type="region of interest" description="Disordered" evidence="1">
    <location>
        <begin position="102"/>
        <end position="220"/>
    </location>
</feature>
<dbReference type="PANTHER" id="PTHR15197:SF0">
    <property type="entry name" value="COILIN"/>
    <property type="match status" value="1"/>
</dbReference>
<feature type="domain" description="Coilin tudor" evidence="2">
    <location>
        <begin position="484"/>
        <end position="556"/>
    </location>
</feature>
<feature type="compositionally biased region" description="Polar residues" evidence="1">
    <location>
        <begin position="426"/>
        <end position="440"/>
    </location>
</feature>
<dbReference type="InterPro" id="IPR056398">
    <property type="entry name" value="Tudor_Coilin"/>
</dbReference>
<accession>A0ABR2X0U6</accession>
<feature type="compositionally biased region" description="Basic and acidic residues" evidence="1">
    <location>
        <begin position="287"/>
        <end position="296"/>
    </location>
</feature>
<feature type="region of interest" description="Disordered" evidence="1">
    <location>
        <begin position="287"/>
        <end position="321"/>
    </location>
</feature>
<feature type="compositionally biased region" description="Basic and acidic residues" evidence="1">
    <location>
        <begin position="126"/>
        <end position="150"/>
    </location>
</feature>
<dbReference type="Pfam" id="PF23086">
    <property type="entry name" value="Tudor_Coilin"/>
    <property type="match status" value="1"/>
</dbReference>
<gene>
    <name evidence="3" type="ORF">K7432_002848</name>
</gene>